<keyword evidence="1" id="KW-0812">Transmembrane</keyword>
<gene>
    <name evidence="1" type="ORF">HINF_LOCUS15328</name>
    <name evidence="2" type="ORF">HINF_LOCUS43392</name>
</gene>
<keyword evidence="1" id="KW-0472">Membrane</keyword>
<evidence type="ECO:0000313" key="2">
    <source>
        <dbReference type="EMBL" id="CAL6049538.1"/>
    </source>
</evidence>
<dbReference type="Proteomes" id="UP001642409">
    <property type="component" value="Unassembled WGS sequence"/>
</dbReference>
<accession>A0AA86NX84</accession>
<dbReference type="EMBL" id="CATOUU010000384">
    <property type="protein sequence ID" value="CAI9927683.1"/>
    <property type="molecule type" value="Genomic_DNA"/>
</dbReference>
<dbReference type="EMBL" id="CAXDID020000180">
    <property type="protein sequence ID" value="CAL6049538.1"/>
    <property type="molecule type" value="Genomic_DNA"/>
</dbReference>
<reference evidence="1" key="1">
    <citation type="submission" date="2023-06" db="EMBL/GenBank/DDBJ databases">
        <authorList>
            <person name="Kurt Z."/>
        </authorList>
    </citation>
    <scope>NUCLEOTIDE SEQUENCE</scope>
</reference>
<evidence type="ECO:0000313" key="3">
    <source>
        <dbReference type="Proteomes" id="UP001642409"/>
    </source>
</evidence>
<name>A0AA86NX84_9EUKA</name>
<sequence>MRSEMKSVAFLNKVRDKIPIAYFNCECYHMNETEKIVTFKETRNLQFHSIIDLTQSLYITENSPLIYMNVQEHIKWLGNSLEILQKIKELIYEEHKQRDKCCSITFSAFIPGLTTYNYIQLENYPQWMNQALLWTSCLFQFDVLYLCMLRSKIPKSILYVIKRCSIDQFYGQQQFNNKIETLIIDDICPVSVINITPPTILEHNNNPLITHVKPQNYGQIDTFQALNVNCDKVLLSDLETIPRQTQFQRNLQAIMKAALAFAPTIICYLFPSSKQFLQTLDEKYKQNYV</sequence>
<proteinExistence type="predicted"/>
<comment type="caution">
    <text evidence="1">The sequence shown here is derived from an EMBL/GenBank/DDBJ whole genome shotgun (WGS) entry which is preliminary data.</text>
</comment>
<dbReference type="AlphaFoldDB" id="A0AA86NX84"/>
<keyword evidence="3" id="KW-1185">Reference proteome</keyword>
<evidence type="ECO:0000313" key="1">
    <source>
        <dbReference type="EMBL" id="CAI9927683.1"/>
    </source>
</evidence>
<organism evidence="1">
    <name type="scientific">Hexamita inflata</name>
    <dbReference type="NCBI Taxonomy" id="28002"/>
    <lineage>
        <taxon>Eukaryota</taxon>
        <taxon>Metamonada</taxon>
        <taxon>Diplomonadida</taxon>
        <taxon>Hexamitidae</taxon>
        <taxon>Hexamitinae</taxon>
        <taxon>Hexamita</taxon>
    </lineage>
</organism>
<protein>
    <submittedName>
        <fullName evidence="1">Transmembrane domain-containing protein</fullName>
    </submittedName>
    <submittedName>
        <fullName evidence="2">Transmembrane_domain-containing protein</fullName>
    </submittedName>
</protein>
<reference evidence="2 3" key="2">
    <citation type="submission" date="2024-07" db="EMBL/GenBank/DDBJ databases">
        <authorList>
            <person name="Akdeniz Z."/>
        </authorList>
    </citation>
    <scope>NUCLEOTIDE SEQUENCE [LARGE SCALE GENOMIC DNA]</scope>
</reference>